<proteinExistence type="predicted"/>
<protein>
    <recommendedName>
        <fullName evidence="3">2'-5' RNA ligase family protein</fullName>
    </recommendedName>
</protein>
<comment type="caution">
    <text evidence="1">The sequence shown here is derived from an EMBL/GenBank/DDBJ whole genome shotgun (WGS) entry which is preliminary data.</text>
</comment>
<dbReference type="Gene3D" id="3.90.1140.10">
    <property type="entry name" value="Cyclic phosphodiesterase"/>
    <property type="match status" value="1"/>
</dbReference>
<dbReference type="AlphaFoldDB" id="A0A073JMR0"/>
<dbReference type="Proteomes" id="UP000027731">
    <property type="component" value="Unassembled WGS sequence"/>
</dbReference>
<evidence type="ECO:0008006" key="3">
    <source>
        <dbReference type="Google" id="ProtNLM"/>
    </source>
</evidence>
<sequence>MQLTTLYNNINQQGMSAIRNHQEQLDSNLLNHDKDMRRGLTLTASLSAHVSRNIMFCLQKLAAIEPNQYFYPPTDLHITIIDLIAASSDFSLSTFEEEKYKNVVGQIISQVGPIHWQLAGMITSSGALLVKGYYSAELSTLRNALRKELPLHDLLLKERYPTISGHVTVARYTSPIQQVDRFLKTLEEFKSINFGQFTTSSLDLVVHDWYNHNSRLISKMSLGS</sequence>
<organism evidence="1 2">
    <name type="scientific">Limosilactobacillus reuteri</name>
    <name type="common">Lactobacillus reuteri</name>
    <dbReference type="NCBI Taxonomy" id="1598"/>
    <lineage>
        <taxon>Bacteria</taxon>
        <taxon>Bacillati</taxon>
        <taxon>Bacillota</taxon>
        <taxon>Bacilli</taxon>
        <taxon>Lactobacillales</taxon>
        <taxon>Lactobacillaceae</taxon>
        <taxon>Limosilactobacillus</taxon>
    </lineage>
</organism>
<dbReference type="SUPFAM" id="SSF55144">
    <property type="entry name" value="LigT-like"/>
    <property type="match status" value="1"/>
</dbReference>
<accession>A0A073JMR0</accession>
<gene>
    <name evidence="1" type="ORF">LR3_00580</name>
</gene>
<dbReference type="PATRIC" id="fig|1598.90.peg.1446"/>
<evidence type="ECO:0000313" key="1">
    <source>
        <dbReference type="EMBL" id="KEK14368.1"/>
    </source>
</evidence>
<dbReference type="RefSeq" id="WP_035169268.1">
    <property type="nucleotide sequence ID" value="NZ_RINQ01000006.1"/>
</dbReference>
<reference evidence="1 2" key="1">
    <citation type="submission" date="2014-06" db="EMBL/GenBank/DDBJ databases">
        <title>Genetic determinant of reutericyclin biosynthesis of Lactobacillus reuteri.</title>
        <authorList>
            <person name="Lin X."/>
            <person name="Duar R."/>
            <person name="Walter J."/>
            <person name="Gaenzle M."/>
        </authorList>
    </citation>
    <scope>NUCLEOTIDE SEQUENCE [LARGE SCALE GENOMIC DNA]</scope>
    <source>
        <strain evidence="1 2">LTH2584</strain>
    </source>
</reference>
<dbReference type="InterPro" id="IPR009097">
    <property type="entry name" value="Cyclic_Pdiesterase"/>
</dbReference>
<evidence type="ECO:0000313" key="2">
    <source>
        <dbReference type="Proteomes" id="UP000027731"/>
    </source>
</evidence>
<dbReference type="EMBL" id="JOSX01000020">
    <property type="protein sequence ID" value="KEK14368.1"/>
    <property type="molecule type" value="Genomic_DNA"/>
</dbReference>
<dbReference type="Pfam" id="PF13563">
    <property type="entry name" value="2_5_RNA_ligase2"/>
    <property type="match status" value="1"/>
</dbReference>
<name>A0A073JMR0_LIMRT</name>